<dbReference type="OrthoDB" id="676979at2759"/>
<evidence type="ECO:0000313" key="26">
    <source>
        <dbReference type="EMBL" id="KAJ4840833.1"/>
    </source>
</evidence>
<dbReference type="FunFam" id="1.10.510.10:FF:000445">
    <property type="entry name" value="MDIS1-interacting receptor like kinase 2"/>
    <property type="match status" value="1"/>
</dbReference>
<evidence type="ECO:0000256" key="23">
    <source>
        <dbReference type="PROSITE-ProRule" id="PRU10141"/>
    </source>
</evidence>
<dbReference type="EC" id="2.7.11.1" evidence="3"/>
<keyword evidence="15 24" id="KW-1133">Transmembrane helix</keyword>
<keyword evidence="18" id="KW-0325">Glycoprotein</keyword>
<keyword evidence="11" id="KW-0677">Repeat</keyword>
<evidence type="ECO:0000256" key="17">
    <source>
        <dbReference type="ARBA" id="ARBA00023170"/>
    </source>
</evidence>
<dbReference type="SUPFAM" id="SSF56112">
    <property type="entry name" value="Protein kinase-like (PK-like)"/>
    <property type="match status" value="1"/>
</dbReference>
<dbReference type="InterPro" id="IPR013210">
    <property type="entry name" value="LRR_N_plant-typ"/>
</dbReference>
<keyword evidence="7" id="KW-0433">Leucine-rich repeat</keyword>
<dbReference type="AlphaFoldDB" id="A0A9Q0G0A2"/>
<gene>
    <name evidence="26" type="ORF">Tsubulata_045918</name>
</gene>
<dbReference type="InterPro" id="IPR051420">
    <property type="entry name" value="Ser_Thr_Kinases_DiverseReg"/>
</dbReference>
<feature type="repeat" description="PPR" evidence="22">
    <location>
        <begin position="922"/>
        <end position="956"/>
    </location>
</feature>
<dbReference type="Gene3D" id="3.80.10.10">
    <property type="entry name" value="Ribonuclease Inhibitor"/>
    <property type="match status" value="3"/>
</dbReference>
<dbReference type="FunFam" id="3.80.10.10:FF:000233">
    <property type="entry name" value="Leucine-rich repeat receptor-like protein kinase TDR"/>
    <property type="match status" value="1"/>
</dbReference>
<keyword evidence="10" id="KW-0732">Signal</keyword>
<evidence type="ECO:0000256" key="4">
    <source>
        <dbReference type="ARBA" id="ARBA00022512"/>
    </source>
</evidence>
<dbReference type="PROSITE" id="PS50011">
    <property type="entry name" value="PROTEIN_KINASE_DOM"/>
    <property type="match status" value="1"/>
</dbReference>
<evidence type="ECO:0000256" key="13">
    <source>
        <dbReference type="ARBA" id="ARBA00022777"/>
    </source>
</evidence>
<evidence type="ECO:0000313" key="27">
    <source>
        <dbReference type="Proteomes" id="UP001141552"/>
    </source>
</evidence>
<dbReference type="Pfam" id="PF00069">
    <property type="entry name" value="Pkinase"/>
    <property type="match status" value="1"/>
</dbReference>
<evidence type="ECO:0000256" key="20">
    <source>
        <dbReference type="ARBA" id="ARBA00047899"/>
    </source>
</evidence>
<keyword evidence="5" id="KW-0723">Serine/threonine-protein kinase</keyword>
<comment type="catalytic activity">
    <reaction evidence="20">
        <text>L-threonyl-[protein] + ATP = O-phospho-L-threonyl-[protein] + ADP + H(+)</text>
        <dbReference type="Rhea" id="RHEA:46608"/>
        <dbReference type="Rhea" id="RHEA-COMP:11060"/>
        <dbReference type="Rhea" id="RHEA-COMP:11605"/>
        <dbReference type="ChEBI" id="CHEBI:15378"/>
        <dbReference type="ChEBI" id="CHEBI:30013"/>
        <dbReference type="ChEBI" id="CHEBI:30616"/>
        <dbReference type="ChEBI" id="CHEBI:61977"/>
        <dbReference type="ChEBI" id="CHEBI:456216"/>
        <dbReference type="EC" id="2.7.11.1"/>
    </reaction>
</comment>
<keyword evidence="6" id="KW-0597">Phosphoprotein</keyword>
<dbReference type="Proteomes" id="UP001141552">
    <property type="component" value="Unassembled WGS sequence"/>
</dbReference>
<comment type="subcellular location">
    <subcellularLocation>
        <location evidence="2">Membrane</location>
        <topology evidence="2">Single-pass type I membrane protein</topology>
    </subcellularLocation>
    <subcellularLocation>
        <location evidence="1">Secreted</location>
        <location evidence="1">Cell wall</location>
    </subcellularLocation>
</comment>
<dbReference type="FunFam" id="3.30.200.20:FF:000309">
    <property type="entry name" value="Leucine-rich repeat receptor protein kinase MSP1"/>
    <property type="match status" value="1"/>
</dbReference>
<keyword evidence="9 24" id="KW-0812">Transmembrane</keyword>
<evidence type="ECO:0000256" key="3">
    <source>
        <dbReference type="ARBA" id="ARBA00012513"/>
    </source>
</evidence>
<dbReference type="PANTHER" id="PTHR48005">
    <property type="entry name" value="LEUCINE RICH REPEAT KINASE 2"/>
    <property type="match status" value="1"/>
</dbReference>
<keyword evidence="4" id="KW-0964">Secreted</keyword>
<dbReference type="PROSITE" id="PS51375">
    <property type="entry name" value="PPR"/>
    <property type="match status" value="1"/>
</dbReference>
<comment type="similarity">
    <text evidence="19">Belongs to the polygalacturonase-inhibiting protein family.</text>
</comment>
<organism evidence="26 27">
    <name type="scientific">Turnera subulata</name>
    <dbReference type="NCBI Taxonomy" id="218843"/>
    <lineage>
        <taxon>Eukaryota</taxon>
        <taxon>Viridiplantae</taxon>
        <taxon>Streptophyta</taxon>
        <taxon>Embryophyta</taxon>
        <taxon>Tracheophyta</taxon>
        <taxon>Spermatophyta</taxon>
        <taxon>Magnoliopsida</taxon>
        <taxon>eudicotyledons</taxon>
        <taxon>Gunneridae</taxon>
        <taxon>Pentapetalae</taxon>
        <taxon>rosids</taxon>
        <taxon>fabids</taxon>
        <taxon>Malpighiales</taxon>
        <taxon>Passifloraceae</taxon>
        <taxon>Turnera</taxon>
    </lineage>
</organism>
<feature type="binding site" evidence="23">
    <location>
        <position position="659"/>
    </location>
    <ligand>
        <name>ATP</name>
        <dbReference type="ChEBI" id="CHEBI:30616"/>
    </ligand>
</feature>
<dbReference type="GO" id="GO:0005524">
    <property type="term" value="F:ATP binding"/>
    <property type="evidence" value="ECO:0007669"/>
    <property type="project" value="UniProtKB-UniRule"/>
</dbReference>
<dbReference type="Pfam" id="PF13855">
    <property type="entry name" value="LRR_8"/>
    <property type="match status" value="2"/>
</dbReference>
<dbReference type="PROSITE" id="PS00109">
    <property type="entry name" value="PROTEIN_KINASE_TYR"/>
    <property type="match status" value="1"/>
</dbReference>
<keyword evidence="14 23" id="KW-0067">ATP-binding</keyword>
<dbReference type="InterPro" id="IPR011009">
    <property type="entry name" value="Kinase-like_dom_sf"/>
</dbReference>
<dbReference type="Gene3D" id="3.30.200.20">
    <property type="entry name" value="Phosphorylase Kinase, domain 1"/>
    <property type="match status" value="1"/>
</dbReference>
<dbReference type="InterPro" id="IPR017441">
    <property type="entry name" value="Protein_kinase_ATP_BS"/>
</dbReference>
<evidence type="ECO:0000256" key="18">
    <source>
        <dbReference type="ARBA" id="ARBA00023180"/>
    </source>
</evidence>
<dbReference type="InterPro" id="IPR003591">
    <property type="entry name" value="Leu-rich_rpt_typical-subtyp"/>
</dbReference>
<evidence type="ECO:0000256" key="10">
    <source>
        <dbReference type="ARBA" id="ARBA00022729"/>
    </source>
</evidence>
<evidence type="ECO:0000256" key="16">
    <source>
        <dbReference type="ARBA" id="ARBA00023136"/>
    </source>
</evidence>
<evidence type="ECO:0000256" key="15">
    <source>
        <dbReference type="ARBA" id="ARBA00022989"/>
    </source>
</evidence>
<reference evidence="26" key="2">
    <citation type="journal article" date="2023" name="Plants (Basel)">
        <title>Annotation of the Turnera subulata (Passifloraceae) Draft Genome Reveals the S-Locus Evolved after the Divergence of Turneroideae from Passifloroideae in a Stepwise Manner.</title>
        <authorList>
            <person name="Henning P.M."/>
            <person name="Roalson E.H."/>
            <person name="Mir W."/>
            <person name="McCubbin A.G."/>
            <person name="Shore J.S."/>
        </authorList>
    </citation>
    <scope>NUCLEOTIDE SEQUENCE</scope>
    <source>
        <strain evidence="26">F60SS</strain>
    </source>
</reference>
<feature type="non-terminal residue" evidence="26">
    <location>
        <position position="1"/>
    </location>
</feature>
<keyword evidence="12 23" id="KW-0547">Nucleotide-binding</keyword>
<evidence type="ECO:0000256" key="1">
    <source>
        <dbReference type="ARBA" id="ARBA00004191"/>
    </source>
</evidence>
<keyword evidence="13" id="KW-0418">Kinase</keyword>
<evidence type="ECO:0000256" key="14">
    <source>
        <dbReference type="ARBA" id="ARBA00022840"/>
    </source>
</evidence>
<dbReference type="Pfam" id="PF13041">
    <property type="entry name" value="PPR_2"/>
    <property type="match status" value="1"/>
</dbReference>
<evidence type="ECO:0000256" key="5">
    <source>
        <dbReference type="ARBA" id="ARBA00022527"/>
    </source>
</evidence>
<evidence type="ECO:0000256" key="24">
    <source>
        <dbReference type="SAM" id="Phobius"/>
    </source>
</evidence>
<feature type="domain" description="Protein kinase" evidence="25">
    <location>
        <begin position="630"/>
        <end position="909"/>
    </location>
</feature>
<dbReference type="GO" id="GO:0004674">
    <property type="term" value="F:protein serine/threonine kinase activity"/>
    <property type="evidence" value="ECO:0007669"/>
    <property type="project" value="UniProtKB-KW"/>
</dbReference>
<dbReference type="FunFam" id="3.80.10.10:FF:000400">
    <property type="entry name" value="Nuclear pore complex protein NUP107"/>
    <property type="match status" value="1"/>
</dbReference>
<dbReference type="InterPro" id="IPR001611">
    <property type="entry name" value="Leu-rich_rpt"/>
</dbReference>
<evidence type="ECO:0000256" key="9">
    <source>
        <dbReference type="ARBA" id="ARBA00022692"/>
    </source>
</evidence>
<evidence type="ECO:0000259" key="25">
    <source>
        <dbReference type="PROSITE" id="PS50011"/>
    </source>
</evidence>
<keyword evidence="27" id="KW-1185">Reference proteome</keyword>
<comment type="catalytic activity">
    <reaction evidence="21">
        <text>L-seryl-[protein] + ATP = O-phospho-L-seryl-[protein] + ADP + H(+)</text>
        <dbReference type="Rhea" id="RHEA:17989"/>
        <dbReference type="Rhea" id="RHEA-COMP:9863"/>
        <dbReference type="Rhea" id="RHEA-COMP:11604"/>
        <dbReference type="ChEBI" id="CHEBI:15378"/>
        <dbReference type="ChEBI" id="CHEBI:29999"/>
        <dbReference type="ChEBI" id="CHEBI:30616"/>
        <dbReference type="ChEBI" id="CHEBI:83421"/>
        <dbReference type="ChEBI" id="CHEBI:456216"/>
        <dbReference type="EC" id="2.7.11.1"/>
    </reaction>
</comment>
<dbReference type="PRINTS" id="PR00019">
    <property type="entry name" value="LEURICHRPT"/>
</dbReference>
<evidence type="ECO:0000256" key="6">
    <source>
        <dbReference type="ARBA" id="ARBA00022553"/>
    </source>
</evidence>
<dbReference type="InterPro" id="IPR000719">
    <property type="entry name" value="Prot_kinase_dom"/>
</dbReference>
<dbReference type="Pfam" id="PF00560">
    <property type="entry name" value="LRR_1"/>
    <property type="match status" value="6"/>
</dbReference>
<dbReference type="InterPro" id="IPR002885">
    <property type="entry name" value="PPR_rpt"/>
</dbReference>
<name>A0A9Q0G0A2_9ROSI</name>
<dbReference type="NCBIfam" id="TIGR00756">
    <property type="entry name" value="PPR"/>
    <property type="match status" value="1"/>
</dbReference>
<proteinExistence type="inferred from homology"/>
<dbReference type="GO" id="GO:0009791">
    <property type="term" value="P:post-embryonic development"/>
    <property type="evidence" value="ECO:0007669"/>
    <property type="project" value="UniProtKB-ARBA"/>
</dbReference>
<dbReference type="Pfam" id="PF08263">
    <property type="entry name" value="LRRNT_2"/>
    <property type="match status" value="1"/>
</dbReference>
<keyword evidence="8" id="KW-0808">Transferase</keyword>
<keyword evidence="16 24" id="KW-0472">Membrane</keyword>
<sequence>AVMLLIILISPCGATSLNPVRLRDQEANALLKWKASLDNQSQVVLNSWSGSNPCNNWAGISCDSSQQSVTNLSLSHFGLRGTLQAFNFSSFPELRGFYLWNNSFYGPIPPSIGNLSKLMVLDLDQNDLIGNVPWEIGLLGSLNILWLGPNNLTGLIPSSIGNLRNLTFLSIWGNPLSGFFPQEIGFLKSLEYLGISNNNMSGSIPYSIGNLTKLSDLRITKTFFSGSLPHEMNNLTSLRLLHLSGNMFTGTLPPNVCLGGLLENFTATSNHFSGPIPTSLRNCTTLHRLRFDWNQLTGNISEALGVYPKLDYIDLSHNRLNGELPRELGEWHNITALKISNNSVSGEIPSALASASKLRLIDLSWNRLIGEIPKELRKLESLFSLNLNNNQLSNTIPVEIGMLSSLQILNLAANNLSGPIPVQLGNFTNLLEINLSYNKLTYSIPSKIGSLTSLEVLDLSSNMLMQEIPPQLGNLQTLSTLNLSHNELSGLIPDTFERLLGLTAMDISHNELEGPIPDIEPFQNASFEAYQNNMGLCGNASGLNPCAIPENNKNGRRGISVVILIVLPLLAGSFLLLIVMASTFIFHQRVIRGSHPVSQERGGQCQDIFSVWSSDGKIIYENIIDATEEFNSNYCIGSGNYGTVYKAILPTGQVVAVKKFHSSDEEETNLKAFKSEITTLLDIRHRNIVKLYGFCSNPKHLFLVYEFLEKGSLKNILANPEEAMELDWVKRLNIIKGMASALAYLHHDCTPPIIHRDVSSSNVLLDLEHEAHVSDFGTARFMVPNSSNWTSLAGTFGYIPPEQAYTRKVDEKCDVYSFGVVTLEVMMGRHPGTLISSLSSPSFPSSSSSSPADQHMLLKDIIDQRIPCPNTGPAINGVVHFTKLAIACLAANPQSRPTMHQKWLQHMWNLAVDIFEKMAQKNCASYSALFAGFCKNGEGSKALDLFINMLLEGVELTVFTFTSIANACGLLMSSETSRQIQGFTIKFGHGSSACVQAALLDMCTRCRRMNDAEKIQRLLSGELCLIAADSINIQA</sequence>
<keyword evidence="4" id="KW-0134">Cell wall</keyword>
<dbReference type="SUPFAM" id="SSF52058">
    <property type="entry name" value="L domain-like"/>
    <property type="match status" value="2"/>
</dbReference>
<evidence type="ECO:0000256" key="12">
    <source>
        <dbReference type="ARBA" id="ARBA00022741"/>
    </source>
</evidence>
<dbReference type="PROSITE" id="PS00107">
    <property type="entry name" value="PROTEIN_KINASE_ATP"/>
    <property type="match status" value="1"/>
</dbReference>
<evidence type="ECO:0000256" key="19">
    <source>
        <dbReference type="ARBA" id="ARBA00038043"/>
    </source>
</evidence>
<evidence type="ECO:0000256" key="8">
    <source>
        <dbReference type="ARBA" id="ARBA00022679"/>
    </source>
</evidence>
<reference evidence="26" key="1">
    <citation type="submission" date="2022-02" db="EMBL/GenBank/DDBJ databases">
        <authorList>
            <person name="Henning P.M."/>
            <person name="McCubbin A.G."/>
            <person name="Shore J.S."/>
        </authorList>
    </citation>
    <scope>NUCLEOTIDE SEQUENCE</scope>
    <source>
        <strain evidence="26">F60SS</strain>
        <tissue evidence="26">Leaves</tissue>
    </source>
</reference>
<dbReference type="InterPro" id="IPR032675">
    <property type="entry name" value="LRR_dom_sf"/>
</dbReference>
<dbReference type="GO" id="GO:0016020">
    <property type="term" value="C:membrane"/>
    <property type="evidence" value="ECO:0007669"/>
    <property type="project" value="UniProtKB-SubCell"/>
</dbReference>
<protein>
    <recommendedName>
        <fullName evidence="3">non-specific serine/threonine protein kinase</fullName>
        <ecNumber evidence="3">2.7.11.1</ecNumber>
    </recommendedName>
</protein>
<dbReference type="Gene3D" id="1.10.510.10">
    <property type="entry name" value="Transferase(Phosphotransferase) domain 1"/>
    <property type="match status" value="1"/>
</dbReference>
<keyword evidence="17" id="KW-0675">Receptor</keyword>
<dbReference type="PANTHER" id="PTHR48005:SF70">
    <property type="entry name" value="MDIS1-INTERACTING RECEPTOR LIKE KINASE 2-LIKE"/>
    <property type="match status" value="1"/>
</dbReference>
<evidence type="ECO:0000256" key="22">
    <source>
        <dbReference type="PROSITE-ProRule" id="PRU00708"/>
    </source>
</evidence>
<evidence type="ECO:0000256" key="2">
    <source>
        <dbReference type="ARBA" id="ARBA00004479"/>
    </source>
</evidence>
<comment type="caution">
    <text evidence="26">The sequence shown here is derived from an EMBL/GenBank/DDBJ whole genome shotgun (WGS) entry which is preliminary data.</text>
</comment>
<evidence type="ECO:0000256" key="21">
    <source>
        <dbReference type="ARBA" id="ARBA00048679"/>
    </source>
</evidence>
<evidence type="ECO:0000256" key="11">
    <source>
        <dbReference type="ARBA" id="ARBA00022737"/>
    </source>
</evidence>
<evidence type="ECO:0000256" key="7">
    <source>
        <dbReference type="ARBA" id="ARBA00022614"/>
    </source>
</evidence>
<dbReference type="InterPro" id="IPR008266">
    <property type="entry name" value="Tyr_kinase_AS"/>
</dbReference>
<accession>A0A9Q0G0A2</accession>
<dbReference type="SMART" id="SM00369">
    <property type="entry name" value="LRR_TYP"/>
    <property type="match status" value="7"/>
</dbReference>
<dbReference type="EMBL" id="JAKUCV010002936">
    <property type="protein sequence ID" value="KAJ4840833.1"/>
    <property type="molecule type" value="Genomic_DNA"/>
</dbReference>
<feature type="transmembrane region" description="Helical" evidence="24">
    <location>
        <begin position="561"/>
        <end position="586"/>
    </location>
</feature>